<dbReference type="EMBL" id="ML994619">
    <property type="protein sequence ID" value="KAF2190299.1"/>
    <property type="molecule type" value="Genomic_DNA"/>
</dbReference>
<gene>
    <name evidence="1" type="ORF">K469DRAFT_560412</name>
</gene>
<dbReference type="SUPFAM" id="SSF48452">
    <property type="entry name" value="TPR-like"/>
    <property type="match status" value="1"/>
</dbReference>
<evidence type="ECO:0008006" key="3">
    <source>
        <dbReference type="Google" id="ProtNLM"/>
    </source>
</evidence>
<dbReference type="AlphaFoldDB" id="A0A6A6EI55"/>
<dbReference type="Proteomes" id="UP000800200">
    <property type="component" value="Unassembled WGS sequence"/>
</dbReference>
<feature type="non-terminal residue" evidence="1">
    <location>
        <position position="1"/>
    </location>
</feature>
<evidence type="ECO:0000313" key="1">
    <source>
        <dbReference type="EMBL" id="KAF2190299.1"/>
    </source>
</evidence>
<sequence>SVGERLPDTLTSVYCLAYLLHQQRRYNDALPFYQRVYAGYQKTLGLDHPTAQACLDHFTSLQQLWDIQASETEKDTSKDNSTDSPSLSISQPIAFRVYKISKRHMLFQKLGLKR</sequence>
<dbReference type="OrthoDB" id="1658288at2759"/>
<keyword evidence="2" id="KW-1185">Reference proteome</keyword>
<organism evidence="1 2">
    <name type="scientific">Zopfia rhizophila CBS 207.26</name>
    <dbReference type="NCBI Taxonomy" id="1314779"/>
    <lineage>
        <taxon>Eukaryota</taxon>
        <taxon>Fungi</taxon>
        <taxon>Dikarya</taxon>
        <taxon>Ascomycota</taxon>
        <taxon>Pezizomycotina</taxon>
        <taxon>Dothideomycetes</taxon>
        <taxon>Dothideomycetes incertae sedis</taxon>
        <taxon>Zopfiaceae</taxon>
        <taxon>Zopfia</taxon>
    </lineage>
</organism>
<proteinExistence type="predicted"/>
<protein>
    <recommendedName>
        <fullName evidence="3">Kinesin light chain</fullName>
    </recommendedName>
</protein>
<dbReference type="Gene3D" id="1.25.40.10">
    <property type="entry name" value="Tetratricopeptide repeat domain"/>
    <property type="match status" value="1"/>
</dbReference>
<accession>A0A6A6EI55</accession>
<reference evidence="1" key="1">
    <citation type="journal article" date="2020" name="Stud. Mycol.">
        <title>101 Dothideomycetes genomes: a test case for predicting lifestyles and emergence of pathogens.</title>
        <authorList>
            <person name="Haridas S."/>
            <person name="Albert R."/>
            <person name="Binder M."/>
            <person name="Bloem J."/>
            <person name="Labutti K."/>
            <person name="Salamov A."/>
            <person name="Andreopoulos B."/>
            <person name="Baker S."/>
            <person name="Barry K."/>
            <person name="Bills G."/>
            <person name="Bluhm B."/>
            <person name="Cannon C."/>
            <person name="Castanera R."/>
            <person name="Culley D."/>
            <person name="Daum C."/>
            <person name="Ezra D."/>
            <person name="Gonzalez J."/>
            <person name="Henrissat B."/>
            <person name="Kuo A."/>
            <person name="Liang C."/>
            <person name="Lipzen A."/>
            <person name="Lutzoni F."/>
            <person name="Magnuson J."/>
            <person name="Mondo S."/>
            <person name="Nolan M."/>
            <person name="Ohm R."/>
            <person name="Pangilinan J."/>
            <person name="Park H.-J."/>
            <person name="Ramirez L."/>
            <person name="Alfaro M."/>
            <person name="Sun H."/>
            <person name="Tritt A."/>
            <person name="Yoshinaga Y."/>
            <person name="Zwiers L.-H."/>
            <person name="Turgeon B."/>
            <person name="Goodwin S."/>
            <person name="Spatafora J."/>
            <person name="Crous P."/>
            <person name="Grigoriev I."/>
        </authorList>
    </citation>
    <scope>NUCLEOTIDE SEQUENCE</scope>
    <source>
        <strain evidence="1">CBS 207.26</strain>
    </source>
</reference>
<name>A0A6A6EI55_9PEZI</name>
<dbReference type="InterPro" id="IPR011990">
    <property type="entry name" value="TPR-like_helical_dom_sf"/>
</dbReference>
<evidence type="ECO:0000313" key="2">
    <source>
        <dbReference type="Proteomes" id="UP000800200"/>
    </source>
</evidence>
<dbReference type="Pfam" id="PF13374">
    <property type="entry name" value="TPR_10"/>
    <property type="match status" value="1"/>
</dbReference>